<organism evidence="2 3">
    <name type="scientific">Mugilogobius chulae</name>
    <name type="common">yellowstripe goby</name>
    <dbReference type="NCBI Taxonomy" id="88201"/>
    <lineage>
        <taxon>Eukaryota</taxon>
        <taxon>Metazoa</taxon>
        <taxon>Chordata</taxon>
        <taxon>Craniata</taxon>
        <taxon>Vertebrata</taxon>
        <taxon>Euteleostomi</taxon>
        <taxon>Actinopterygii</taxon>
        <taxon>Neopterygii</taxon>
        <taxon>Teleostei</taxon>
        <taxon>Neoteleostei</taxon>
        <taxon>Acanthomorphata</taxon>
        <taxon>Gobiaria</taxon>
        <taxon>Gobiiformes</taxon>
        <taxon>Gobioidei</taxon>
        <taxon>Gobiidae</taxon>
        <taxon>Gobionellinae</taxon>
        <taxon>Mugilogobius</taxon>
    </lineage>
</organism>
<protein>
    <submittedName>
        <fullName evidence="2">Uncharacterized protein</fullName>
    </submittedName>
</protein>
<dbReference type="AlphaFoldDB" id="A0AAW0MFZ7"/>
<feature type="region of interest" description="Disordered" evidence="1">
    <location>
        <begin position="113"/>
        <end position="133"/>
    </location>
</feature>
<evidence type="ECO:0000313" key="3">
    <source>
        <dbReference type="Proteomes" id="UP001460270"/>
    </source>
</evidence>
<evidence type="ECO:0000313" key="2">
    <source>
        <dbReference type="EMBL" id="KAK7878915.1"/>
    </source>
</evidence>
<comment type="caution">
    <text evidence="2">The sequence shown here is derived from an EMBL/GenBank/DDBJ whole genome shotgun (WGS) entry which is preliminary data.</text>
</comment>
<dbReference type="Proteomes" id="UP001460270">
    <property type="component" value="Unassembled WGS sequence"/>
</dbReference>
<name>A0AAW0MFZ7_9GOBI</name>
<evidence type="ECO:0000256" key="1">
    <source>
        <dbReference type="SAM" id="MobiDB-lite"/>
    </source>
</evidence>
<sequence length="153" mass="17045">MSIRNIGGALGESVGSSLSVRMSSWSPFRPVSTGRISSLLQNMVPTGYTKLLQRGALAMVDLGAKPDSSLIQNGFRQETTHLEGRRVVDRASRSSLSLSDCGDVSYAETEPMLSERRLSAEEENPRSSRRSRQEARWGLLCPKSLYSLWLYRY</sequence>
<gene>
    <name evidence="2" type="ORF">WMY93_030849</name>
</gene>
<accession>A0AAW0MFZ7</accession>
<dbReference type="EMBL" id="JBBPFD010000432">
    <property type="protein sequence ID" value="KAK7878915.1"/>
    <property type="molecule type" value="Genomic_DNA"/>
</dbReference>
<proteinExistence type="predicted"/>
<keyword evidence="3" id="KW-1185">Reference proteome</keyword>
<reference evidence="3" key="1">
    <citation type="submission" date="2024-04" db="EMBL/GenBank/DDBJ databases">
        <title>Salinicola lusitanus LLJ914,a marine bacterium isolated from the Okinawa Trough.</title>
        <authorList>
            <person name="Li J."/>
        </authorList>
    </citation>
    <scope>NUCLEOTIDE SEQUENCE [LARGE SCALE GENOMIC DNA]</scope>
</reference>